<accession>A0A2U3LJQ9</accession>
<gene>
    <name evidence="2" type="ORF">SBF1_5590002</name>
</gene>
<organism evidence="2 3">
    <name type="scientific">Candidatus Desulfosporosinus infrequens</name>
    <dbReference type="NCBI Taxonomy" id="2043169"/>
    <lineage>
        <taxon>Bacteria</taxon>
        <taxon>Bacillati</taxon>
        <taxon>Bacillota</taxon>
        <taxon>Clostridia</taxon>
        <taxon>Eubacteriales</taxon>
        <taxon>Desulfitobacteriaceae</taxon>
        <taxon>Desulfosporosinus</taxon>
    </lineage>
</organism>
<dbReference type="AlphaFoldDB" id="A0A2U3LJQ9"/>
<evidence type="ECO:0000256" key="1">
    <source>
        <dbReference type="SAM" id="MobiDB-lite"/>
    </source>
</evidence>
<protein>
    <submittedName>
        <fullName evidence="2">Uncharacterized protein</fullName>
    </submittedName>
</protein>
<dbReference type="Proteomes" id="UP000238916">
    <property type="component" value="Unassembled WGS sequence"/>
</dbReference>
<dbReference type="EMBL" id="OMOF01000511">
    <property type="protein sequence ID" value="SPF52066.1"/>
    <property type="molecule type" value="Genomic_DNA"/>
</dbReference>
<reference evidence="3" key="1">
    <citation type="submission" date="2018-02" db="EMBL/GenBank/DDBJ databases">
        <authorList>
            <person name="Hausmann B."/>
        </authorList>
    </citation>
    <scope>NUCLEOTIDE SEQUENCE [LARGE SCALE GENOMIC DNA]</scope>
    <source>
        <strain evidence="3">Peat soil MAG SbF1</strain>
    </source>
</reference>
<sequence length="169" mass="16369">MDGISPIVEGIIGTFATLRSSIAGVASALAGIGLSGIGTAISTTIESAGAALSGMASSIGSVVAAAAPTALAPVGLATGGIATGPTLAVIAEGGEPEAVIPLSQLGSMMGSNSNSSGGSGSGSPSTQPINVTLQLDGRTLARTMYSYNVNESDRIGNHIGYPSAYNYPL</sequence>
<proteinExistence type="predicted"/>
<evidence type="ECO:0000313" key="3">
    <source>
        <dbReference type="Proteomes" id="UP000238916"/>
    </source>
</evidence>
<evidence type="ECO:0000313" key="2">
    <source>
        <dbReference type="EMBL" id="SPF52066.1"/>
    </source>
</evidence>
<feature type="region of interest" description="Disordered" evidence="1">
    <location>
        <begin position="110"/>
        <end position="130"/>
    </location>
</feature>
<name>A0A2U3LJQ9_9FIRM</name>